<feature type="transmembrane region" description="Helical" evidence="9">
    <location>
        <begin position="91"/>
        <end position="114"/>
    </location>
</feature>
<feature type="transmembrane region" description="Helical" evidence="9">
    <location>
        <begin position="159"/>
        <end position="179"/>
    </location>
</feature>
<dbReference type="InterPro" id="IPR001851">
    <property type="entry name" value="ABC_transp_permease"/>
</dbReference>
<dbReference type="Proteomes" id="UP000749311">
    <property type="component" value="Unassembled WGS sequence"/>
</dbReference>
<dbReference type="Pfam" id="PF02653">
    <property type="entry name" value="BPD_transp_2"/>
    <property type="match status" value="1"/>
</dbReference>
<comment type="subcellular location">
    <subcellularLocation>
        <location evidence="1">Cell membrane</location>
        <topology evidence="1">Multi-pass membrane protein</topology>
    </subcellularLocation>
</comment>
<keyword evidence="6 9" id="KW-1133">Transmembrane helix</keyword>
<keyword evidence="5 9" id="KW-0812">Transmembrane</keyword>
<dbReference type="PANTHER" id="PTHR32196:SF71">
    <property type="entry name" value="AUTOINDUCER 2 IMPORT SYSTEM PERMEASE PROTEIN LSRD"/>
    <property type="match status" value="1"/>
</dbReference>
<feature type="transmembrane region" description="Helical" evidence="9">
    <location>
        <begin position="68"/>
        <end position="85"/>
    </location>
</feature>
<keyword evidence="2" id="KW-0813">Transport</keyword>
<keyword evidence="3" id="KW-1003">Cell membrane</keyword>
<proteinExistence type="predicted"/>
<accession>A0ABX0SCB6</accession>
<feature type="transmembrane region" description="Helical" evidence="9">
    <location>
        <begin position="289"/>
        <end position="309"/>
    </location>
</feature>
<evidence type="ECO:0000256" key="9">
    <source>
        <dbReference type="SAM" id="Phobius"/>
    </source>
</evidence>
<feature type="transmembrane region" description="Helical" evidence="9">
    <location>
        <begin position="121"/>
        <end position="139"/>
    </location>
</feature>
<reference evidence="10 11" key="1">
    <citation type="submission" date="2020-02" db="EMBL/GenBank/DDBJ databases">
        <title>Sequencing the genomes of 1000 actinobacteria strains.</title>
        <authorList>
            <person name="Klenk H.-P."/>
        </authorList>
    </citation>
    <scope>NUCLEOTIDE SEQUENCE [LARGE SCALE GENOMIC DNA]</scope>
    <source>
        <strain evidence="10 11">DSM 19609</strain>
    </source>
</reference>
<evidence type="ECO:0000313" key="10">
    <source>
        <dbReference type="EMBL" id="NIH56029.1"/>
    </source>
</evidence>
<evidence type="ECO:0000256" key="6">
    <source>
        <dbReference type="ARBA" id="ARBA00022989"/>
    </source>
</evidence>
<evidence type="ECO:0000256" key="4">
    <source>
        <dbReference type="ARBA" id="ARBA00022519"/>
    </source>
</evidence>
<keyword evidence="4" id="KW-0997">Cell inner membrane</keyword>
<evidence type="ECO:0000256" key="7">
    <source>
        <dbReference type="ARBA" id="ARBA00023136"/>
    </source>
</evidence>
<evidence type="ECO:0000313" key="11">
    <source>
        <dbReference type="Proteomes" id="UP000749311"/>
    </source>
</evidence>
<keyword evidence="7 9" id="KW-0472">Membrane</keyword>
<feature type="transmembrane region" description="Helical" evidence="9">
    <location>
        <begin position="238"/>
        <end position="257"/>
    </location>
</feature>
<feature type="transmembrane region" description="Helical" evidence="9">
    <location>
        <begin position="12"/>
        <end position="30"/>
    </location>
</feature>
<dbReference type="PANTHER" id="PTHR32196">
    <property type="entry name" value="ABC TRANSPORTER PERMEASE PROTEIN YPHD-RELATED-RELATED"/>
    <property type="match status" value="1"/>
</dbReference>
<protein>
    <recommendedName>
        <fullName evidence="8">Autoinducer 2 import system permease protein LsrD</fullName>
    </recommendedName>
</protein>
<gene>
    <name evidence="10" type="ORF">FB473_000674</name>
</gene>
<feature type="transmembrane region" description="Helical" evidence="9">
    <location>
        <begin position="36"/>
        <end position="61"/>
    </location>
</feature>
<sequence length="324" mass="33232">MNAIMRFARREPPAVAAYVIMAVVVIAWMLNTSRLSISSVAIVISQVLPLAMVACGMAIVIFGKGIDLSLGNVLTITNVIVIVLAGRGVPIVLAAVAALVVAIVVGAINGLLIAYMGLPPLVITLATSSILAGSALYILPQPGGSVPRWFADIPLLLIGPIPFSLVLLIGLPVLVWYPIRRSKLGPAIMAVGEDETSAFTSGINVKATRALTYVLGAVFACLGGILMTMTAMSGDPKIGVPFTMNAIAAAVLGGTVLAGGRGTLAGAVAGAVTLQLIGNLLFSLGLNGYWQYVVIGLILVAALGGPYLIGRARQNSSQAIRRAA</sequence>
<dbReference type="EMBL" id="JAAMOZ010000001">
    <property type="protein sequence ID" value="NIH56029.1"/>
    <property type="molecule type" value="Genomic_DNA"/>
</dbReference>
<evidence type="ECO:0000256" key="3">
    <source>
        <dbReference type="ARBA" id="ARBA00022475"/>
    </source>
</evidence>
<keyword evidence="11" id="KW-1185">Reference proteome</keyword>
<feature type="transmembrane region" description="Helical" evidence="9">
    <location>
        <begin position="264"/>
        <end position="283"/>
    </location>
</feature>
<evidence type="ECO:0000256" key="5">
    <source>
        <dbReference type="ARBA" id="ARBA00022692"/>
    </source>
</evidence>
<evidence type="ECO:0000256" key="1">
    <source>
        <dbReference type="ARBA" id="ARBA00004651"/>
    </source>
</evidence>
<feature type="transmembrane region" description="Helical" evidence="9">
    <location>
        <begin position="210"/>
        <end position="232"/>
    </location>
</feature>
<name>A0ABX0SCB6_9ACTN</name>
<evidence type="ECO:0000256" key="2">
    <source>
        <dbReference type="ARBA" id="ARBA00022448"/>
    </source>
</evidence>
<organism evidence="10 11">
    <name type="scientific">Brooklawnia cerclae</name>
    <dbReference type="NCBI Taxonomy" id="349934"/>
    <lineage>
        <taxon>Bacteria</taxon>
        <taxon>Bacillati</taxon>
        <taxon>Actinomycetota</taxon>
        <taxon>Actinomycetes</taxon>
        <taxon>Propionibacteriales</taxon>
        <taxon>Propionibacteriaceae</taxon>
        <taxon>Brooklawnia</taxon>
    </lineage>
</organism>
<dbReference type="CDD" id="cd06579">
    <property type="entry name" value="TM_PBP1_transp_AraH_like"/>
    <property type="match status" value="1"/>
</dbReference>
<dbReference type="RefSeq" id="WP_167164839.1">
    <property type="nucleotide sequence ID" value="NZ_BAAAOO010000002.1"/>
</dbReference>
<evidence type="ECO:0000256" key="8">
    <source>
        <dbReference type="ARBA" id="ARBA00039381"/>
    </source>
</evidence>
<comment type="caution">
    <text evidence="10">The sequence shown here is derived from an EMBL/GenBank/DDBJ whole genome shotgun (WGS) entry which is preliminary data.</text>
</comment>